<evidence type="ECO:0000313" key="2">
    <source>
        <dbReference type="EMBL" id="TNN38784.1"/>
    </source>
</evidence>
<protein>
    <submittedName>
        <fullName evidence="2">Uncharacterized protein</fullName>
    </submittedName>
</protein>
<feature type="compositionally biased region" description="Acidic residues" evidence="1">
    <location>
        <begin position="19"/>
        <end position="34"/>
    </location>
</feature>
<proteinExistence type="predicted"/>
<gene>
    <name evidence="2" type="ORF">EYF80_051041</name>
</gene>
<keyword evidence="3" id="KW-1185">Reference proteome</keyword>
<sequence>MGGVGVGGHRTNTQRNDVVEEEETEEEEEEEEEGKEYRRRRAGGLQFASQWAEQEKKNVEKMPSPTAMKNTRRGV</sequence>
<accession>A0A4Z2FDD9</accession>
<reference evidence="2 3" key="1">
    <citation type="submission" date="2019-03" db="EMBL/GenBank/DDBJ databases">
        <title>First draft genome of Liparis tanakae, snailfish: a comprehensive survey of snailfish specific genes.</title>
        <authorList>
            <person name="Kim W."/>
            <person name="Song I."/>
            <person name="Jeong J.-H."/>
            <person name="Kim D."/>
            <person name="Kim S."/>
            <person name="Ryu S."/>
            <person name="Song J.Y."/>
            <person name="Lee S.K."/>
        </authorList>
    </citation>
    <scope>NUCLEOTIDE SEQUENCE [LARGE SCALE GENOMIC DNA]</scope>
    <source>
        <tissue evidence="2">Muscle</tissue>
    </source>
</reference>
<dbReference type="AlphaFoldDB" id="A0A4Z2FDD9"/>
<comment type="caution">
    <text evidence="2">The sequence shown here is derived from an EMBL/GenBank/DDBJ whole genome shotgun (WGS) entry which is preliminary data.</text>
</comment>
<evidence type="ECO:0000313" key="3">
    <source>
        <dbReference type="Proteomes" id="UP000314294"/>
    </source>
</evidence>
<dbReference type="Proteomes" id="UP000314294">
    <property type="component" value="Unassembled WGS sequence"/>
</dbReference>
<organism evidence="2 3">
    <name type="scientific">Liparis tanakae</name>
    <name type="common">Tanaka's snailfish</name>
    <dbReference type="NCBI Taxonomy" id="230148"/>
    <lineage>
        <taxon>Eukaryota</taxon>
        <taxon>Metazoa</taxon>
        <taxon>Chordata</taxon>
        <taxon>Craniata</taxon>
        <taxon>Vertebrata</taxon>
        <taxon>Euteleostomi</taxon>
        <taxon>Actinopterygii</taxon>
        <taxon>Neopterygii</taxon>
        <taxon>Teleostei</taxon>
        <taxon>Neoteleostei</taxon>
        <taxon>Acanthomorphata</taxon>
        <taxon>Eupercaria</taxon>
        <taxon>Perciformes</taxon>
        <taxon>Cottioidei</taxon>
        <taxon>Cottales</taxon>
        <taxon>Liparidae</taxon>
        <taxon>Liparis</taxon>
    </lineage>
</organism>
<feature type="region of interest" description="Disordered" evidence="1">
    <location>
        <begin position="1"/>
        <end position="75"/>
    </location>
</feature>
<dbReference type="EMBL" id="SRLO01001338">
    <property type="protein sequence ID" value="TNN38784.1"/>
    <property type="molecule type" value="Genomic_DNA"/>
</dbReference>
<evidence type="ECO:0000256" key="1">
    <source>
        <dbReference type="SAM" id="MobiDB-lite"/>
    </source>
</evidence>
<name>A0A4Z2FDD9_9TELE</name>